<reference evidence="1 2" key="1">
    <citation type="submission" date="2019-07" db="EMBL/GenBank/DDBJ databases">
        <title>Whole genome shotgun sequence of Skermanella aerolata NBRC 106429.</title>
        <authorList>
            <person name="Hosoyama A."/>
            <person name="Uohara A."/>
            <person name="Ohji S."/>
            <person name="Ichikawa N."/>
        </authorList>
    </citation>
    <scope>NUCLEOTIDE SEQUENCE [LARGE SCALE GENOMIC DNA]</scope>
    <source>
        <strain evidence="1 2">NBRC 106429</strain>
    </source>
</reference>
<accession>A0A512DJ86</accession>
<gene>
    <name evidence="1" type="ORF">SAE02_06840</name>
</gene>
<sequence>MAALLISSCISAAPSANSVPATLTGDWKVTSAKVNSTGIAAYAPDDPALMALRLAVSADRLAMDKAGDGDRHVCESPRVASETLAFATLISQTYEASPADMGVDAAGKDRPAHFITCAKGDIGPSYDRGSWIVEMDSDTIAMNWFDSVLLILKRVR</sequence>
<dbReference type="AlphaFoldDB" id="A0A512DJ86"/>
<comment type="caution">
    <text evidence="1">The sequence shown here is derived from an EMBL/GenBank/DDBJ whole genome shotgun (WGS) entry which is preliminary data.</text>
</comment>
<evidence type="ECO:0000313" key="2">
    <source>
        <dbReference type="Proteomes" id="UP000321523"/>
    </source>
</evidence>
<dbReference type="EMBL" id="BJYZ01000002">
    <property type="protein sequence ID" value="GEO36536.1"/>
    <property type="molecule type" value="Genomic_DNA"/>
</dbReference>
<keyword evidence="2" id="KW-1185">Reference proteome</keyword>
<organism evidence="1 2">
    <name type="scientific">Skermanella aerolata</name>
    <dbReference type="NCBI Taxonomy" id="393310"/>
    <lineage>
        <taxon>Bacteria</taxon>
        <taxon>Pseudomonadati</taxon>
        <taxon>Pseudomonadota</taxon>
        <taxon>Alphaproteobacteria</taxon>
        <taxon>Rhodospirillales</taxon>
        <taxon>Azospirillaceae</taxon>
        <taxon>Skermanella</taxon>
    </lineage>
</organism>
<proteinExistence type="predicted"/>
<protein>
    <recommendedName>
        <fullName evidence="3">Lipocalin-like domain-containing protein</fullName>
    </recommendedName>
</protein>
<name>A0A512DJ86_9PROT</name>
<dbReference type="Proteomes" id="UP000321523">
    <property type="component" value="Unassembled WGS sequence"/>
</dbReference>
<evidence type="ECO:0000313" key="1">
    <source>
        <dbReference type="EMBL" id="GEO36536.1"/>
    </source>
</evidence>
<evidence type="ECO:0008006" key="3">
    <source>
        <dbReference type="Google" id="ProtNLM"/>
    </source>
</evidence>